<dbReference type="RefSeq" id="WP_183326923.1">
    <property type="nucleotide sequence ID" value="NZ_JACHXP010000018.1"/>
</dbReference>
<gene>
    <name evidence="1" type="ORF">FHR94_003132</name>
</gene>
<organism evidence="1 2">
    <name type="scientific">Halomonas cerina</name>
    <dbReference type="NCBI Taxonomy" id="447424"/>
    <lineage>
        <taxon>Bacteria</taxon>
        <taxon>Pseudomonadati</taxon>
        <taxon>Pseudomonadota</taxon>
        <taxon>Gammaproteobacteria</taxon>
        <taxon>Oceanospirillales</taxon>
        <taxon>Halomonadaceae</taxon>
        <taxon>Halomonas</taxon>
    </lineage>
</organism>
<sequence length="141" mass="15483">MTEHHPPPLPGPCVPIPYVRTPVRDADGYSRWIVETHVVPHLDLDGAGSPVVLVPPEREAVNLEAMYWRLFVQRGDCGHELATVPGISDPEPEAGVRRGLRDFSVVESLPADQDDDTLAGIGVTVYCFDGRRYVGGETDIR</sequence>
<accession>A0A839VCL3</accession>
<dbReference type="Proteomes" id="UP000547614">
    <property type="component" value="Unassembled WGS sequence"/>
</dbReference>
<dbReference type="EMBL" id="JACHXP010000018">
    <property type="protein sequence ID" value="MBB3191858.1"/>
    <property type="molecule type" value="Genomic_DNA"/>
</dbReference>
<name>A0A839VCL3_9GAMM</name>
<keyword evidence="2" id="KW-1185">Reference proteome</keyword>
<proteinExistence type="predicted"/>
<evidence type="ECO:0000313" key="2">
    <source>
        <dbReference type="Proteomes" id="UP000547614"/>
    </source>
</evidence>
<protein>
    <submittedName>
        <fullName evidence="1">Uncharacterized protein</fullName>
    </submittedName>
</protein>
<dbReference type="AlphaFoldDB" id="A0A839VCL3"/>
<reference evidence="1 2" key="1">
    <citation type="submission" date="2020-08" db="EMBL/GenBank/DDBJ databases">
        <title>Genomic Encyclopedia of Type Strains, Phase III (KMG-III): the genomes of soil and plant-associated and newly described type strains.</title>
        <authorList>
            <person name="Whitman W."/>
        </authorList>
    </citation>
    <scope>NUCLEOTIDE SEQUENCE [LARGE SCALE GENOMIC DNA]</scope>
    <source>
        <strain evidence="1 2">CECT 7282</strain>
    </source>
</reference>
<comment type="caution">
    <text evidence="1">The sequence shown here is derived from an EMBL/GenBank/DDBJ whole genome shotgun (WGS) entry which is preliminary data.</text>
</comment>
<evidence type="ECO:0000313" key="1">
    <source>
        <dbReference type="EMBL" id="MBB3191858.1"/>
    </source>
</evidence>